<sequence>MDERRLSVKEIREFMAAELFFGLLLFLRYYEAWVNLMNGTVLAFSYKYGFISRGLVGTFYQWLDRVLPFDMMRYQAVVNYTLIVTMIFYGVMAGFFVLCLRRGAGQIRYIILFFTIFMVPFSAAHFNFGRPDVYCLMLSTLAAVLLIKERTQWLVVPIAAVGVMIHQGNVFMYLNIILVLLLYRIFSSSGKRRRYYVILLIASFLVASALFLWFELFSHGGGQAIYDEVVETARHLTRKGNIHEDLVDKEILGIDLTDREVEDHRANFVQFAFFALMMLPYIFFLVRFFRELIRGAATAADRWKYVFVALGAGTMLPDMLLKIDYGRWMFAIIAYYCVMLLALHAMGDVCVRDAFARTLERVKTRPFPALVMLMYPLAFQPFEDVSINSVTEGLADLVNEGLHLGWW</sequence>
<feature type="transmembrane region" description="Helical" evidence="1">
    <location>
        <begin position="327"/>
        <end position="351"/>
    </location>
</feature>
<reference evidence="2" key="2">
    <citation type="journal article" date="2021" name="PeerJ">
        <title>Extensive microbial diversity within the chicken gut microbiome revealed by metagenomics and culture.</title>
        <authorList>
            <person name="Gilroy R."/>
            <person name="Ravi A."/>
            <person name="Getino M."/>
            <person name="Pursley I."/>
            <person name="Horton D.L."/>
            <person name="Alikhan N.F."/>
            <person name="Baker D."/>
            <person name="Gharbi K."/>
            <person name="Hall N."/>
            <person name="Watson M."/>
            <person name="Adriaenssens E.M."/>
            <person name="Foster-Nyarko E."/>
            <person name="Jarju S."/>
            <person name="Secka A."/>
            <person name="Antonio M."/>
            <person name="Oren A."/>
            <person name="Chaudhuri R.R."/>
            <person name="La Ragione R."/>
            <person name="Hildebrand F."/>
            <person name="Pallen M.J."/>
        </authorList>
    </citation>
    <scope>NUCLEOTIDE SEQUENCE</scope>
    <source>
        <strain evidence="2">ChiSjej5B23-6657</strain>
    </source>
</reference>
<keyword evidence="1" id="KW-1133">Transmembrane helix</keyword>
<dbReference type="AlphaFoldDB" id="A0A9D1E9Z4"/>
<dbReference type="EMBL" id="DVHM01000114">
    <property type="protein sequence ID" value="HIR71070.1"/>
    <property type="molecule type" value="Genomic_DNA"/>
</dbReference>
<accession>A0A9D1E9Z4</accession>
<feature type="transmembrane region" description="Helical" evidence="1">
    <location>
        <begin position="12"/>
        <end position="30"/>
    </location>
</feature>
<reference evidence="2" key="1">
    <citation type="submission" date="2020-10" db="EMBL/GenBank/DDBJ databases">
        <authorList>
            <person name="Gilroy R."/>
        </authorList>
    </citation>
    <scope>NUCLEOTIDE SEQUENCE</scope>
    <source>
        <strain evidence="2">ChiSjej5B23-6657</strain>
    </source>
</reference>
<feature type="transmembrane region" description="Helical" evidence="1">
    <location>
        <begin position="302"/>
        <end position="321"/>
    </location>
</feature>
<feature type="transmembrane region" description="Helical" evidence="1">
    <location>
        <begin position="77"/>
        <end position="100"/>
    </location>
</feature>
<feature type="transmembrane region" description="Helical" evidence="1">
    <location>
        <begin position="107"/>
        <end position="128"/>
    </location>
</feature>
<comment type="caution">
    <text evidence="2">The sequence shown here is derived from an EMBL/GenBank/DDBJ whole genome shotgun (WGS) entry which is preliminary data.</text>
</comment>
<keyword evidence="1" id="KW-0812">Transmembrane</keyword>
<feature type="transmembrane region" description="Helical" evidence="1">
    <location>
        <begin position="268"/>
        <end position="290"/>
    </location>
</feature>
<evidence type="ECO:0000313" key="2">
    <source>
        <dbReference type="EMBL" id="HIR71070.1"/>
    </source>
</evidence>
<evidence type="ECO:0000256" key="1">
    <source>
        <dbReference type="SAM" id="Phobius"/>
    </source>
</evidence>
<dbReference type="Proteomes" id="UP000823912">
    <property type="component" value="Unassembled WGS sequence"/>
</dbReference>
<name>A0A9D1E9Z4_9FIRM</name>
<feature type="transmembrane region" description="Helical" evidence="1">
    <location>
        <begin position="154"/>
        <end position="183"/>
    </location>
</feature>
<protein>
    <submittedName>
        <fullName evidence="2">Uncharacterized protein</fullName>
    </submittedName>
</protein>
<keyword evidence="1" id="KW-0472">Membrane</keyword>
<evidence type="ECO:0000313" key="3">
    <source>
        <dbReference type="Proteomes" id="UP000823912"/>
    </source>
</evidence>
<feature type="transmembrane region" description="Helical" evidence="1">
    <location>
        <begin position="195"/>
        <end position="214"/>
    </location>
</feature>
<organism evidence="2 3">
    <name type="scientific">Candidatus Pullilachnospira gallistercoris</name>
    <dbReference type="NCBI Taxonomy" id="2840911"/>
    <lineage>
        <taxon>Bacteria</taxon>
        <taxon>Bacillati</taxon>
        <taxon>Bacillota</taxon>
        <taxon>Clostridia</taxon>
        <taxon>Lachnospirales</taxon>
        <taxon>Lachnospiraceae</taxon>
        <taxon>Lachnospiraceae incertae sedis</taxon>
        <taxon>Candidatus Pullilachnospira</taxon>
    </lineage>
</organism>
<proteinExistence type="predicted"/>
<gene>
    <name evidence="2" type="ORF">IAA55_07295</name>
</gene>